<dbReference type="Pfam" id="PF00892">
    <property type="entry name" value="EamA"/>
    <property type="match status" value="1"/>
</dbReference>
<keyword evidence="4 6" id="KW-1133">Transmembrane helix</keyword>
<dbReference type="EMBL" id="AFMD02000479">
    <property type="protein sequence ID" value="EMG19775.1"/>
    <property type="molecule type" value="Genomic_DNA"/>
</dbReference>
<feature type="transmembrane region" description="Helical" evidence="6">
    <location>
        <begin position="53"/>
        <end position="72"/>
    </location>
</feature>
<dbReference type="PANTHER" id="PTHR42920:SF5">
    <property type="entry name" value="EAMA DOMAIN-CONTAINING PROTEIN"/>
    <property type="match status" value="1"/>
</dbReference>
<evidence type="ECO:0000256" key="3">
    <source>
        <dbReference type="ARBA" id="ARBA00022692"/>
    </source>
</evidence>
<evidence type="ECO:0000256" key="4">
    <source>
        <dbReference type="ARBA" id="ARBA00022989"/>
    </source>
</evidence>
<dbReference type="GO" id="GO:0005886">
    <property type="term" value="C:plasma membrane"/>
    <property type="evidence" value="ECO:0007669"/>
    <property type="project" value="UniProtKB-SubCell"/>
</dbReference>
<name>M3G3C5_LEPIT</name>
<proteinExistence type="predicted"/>
<reference evidence="8 9" key="1">
    <citation type="submission" date="2013-02" db="EMBL/GenBank/DDBJ databases">
        <authorList>
            <person name="Harkins D.M."/>
            <person name="Durkin A.S."/>
            <person name="Brinkac L.M."/>
            <person name="Haft D.H."/>
            <person name="Selengut J.D."/>
            <person name="Sanka R."/>
            <person name="DePew J."/>
            <person name="Purushe J."/>
            <person name="Tulsiani S.M."/>
            <person name="Graham G.C."/>
            <person name="Burns M.-A."/>
            <person name="Dohnt M.F."/>
            <person name="Smythe L.D."/>
            <person name="McKay D.B."/>
            <person name="Craig S.B."/>
            <person name="Vinetz J.M."/>
            <person name="Sutton G.G."/>
            <person name="Nierman W.C."/>
            <person name="Fouts D.E."/>
        </authorList>
    </citation>
    <scope>NUCLEOTIDE SEQUENCE [LARGE SCALE GENOMIC DNA]</scope>
    <source>
        <strain evidence="8 9">LT2050</strain>
    </source>
</reference>
<dbReference type="SUPFAM" id="SSF103481">
    <property type="entry name" value="Multidrug resistance efflux transporter EmrE"/>
    <property type="match status" value="1"/>
</dbReference>
<keyword evidence="5 6" id="KW-0472">Membrane</keyword>
<dbReference type="Proteomes" id="UP000011778">
    <property type="component" value="Unassembled WGS sequence"/>
</dbReference>
<gene>
    <name evidence="8" type="ORF">LEP1GSC150_2931</name>
</gene>
<feature type="domain" description="EamA" evidence="7">
    <location>
        <begin position="2"/>
        <end position="67"/>
    </location>
</feature>
<evidence type="ECO:0000313" key="9">
    <source>
        <dbReference type="Proteomes" id="UP000011778"/>
    </source>
</evidence>
<dbReference type="AlphaFoldDB" id="M3G3C5"/>
<keyword evidence="2" id="KW-1003">Cell membrane</keyword>
<protein>
    <submittedName>
        <fullName evidence="8">EamA-like transporter domain protein</fullName>
    </submittedName>
</protein>
<dbReference type="InterPro" id="IPR000620">
    <property type="entry name" value="EamA_dom"/>
</dbReference>
<evidence type="ECO:0000259" key="7">
    <source>
        <dbReference type="Pfam" id="PF00892"/>
    </source>
</evidence>
<keyword evidence="3 6" id="KW-0812">Transmembrane</keyword>
<dbReference type="InterPro" id="IPR051258">
    <property type="entry name" value="Diverse_Substrate_Transporter"/>
</dbReference>
<feature type="transmembrane region" description="Helical" evidence="6">
    <location>
        <begin position="28"/>
        <end position="46"/>
    </location>
</feature>
<evidence type="ECO:0000256" key="6">
    <source>
        <dbReference type="SAM" id="Phobius"/>
    </source>
</evidence>
<comment type="caution">
    <text evidence="8">The sequence shown here is derived from an EMBL/GenBank/DDBJ whole genome shotgun (WGS) entry which is preliminary data.</text>
</comment>
<dbReference type="PANTHER" id="PTHR42920">
    <property type="entry name" value="OS03G0707200 PROTEIN-RELATED"/>
    <property type="match status" value="1"/>
</dbReference>
<evidence type="ECO:0000256" key="2">
    <source>
        <dbReference type="ARBA" id="ARBA00022475"/>
    </source>
</evidence>
<comment type="subcellular location">
    <subcellularLocation>
        <location evidence="1">Cell membrane</location>
        <topology evidence="1">Multi-pass membrane protein</topology>
    </subcellularLocation>
</comment>
<evidence type="ECO:0000313" key="8">
    <source>
        <dbReference type="EMBL" id="EMG19775.1"/>
    </source>
</evidence>
<evidence type="ECO:0000256" key="5">
    <source>
        <dbReference type="ARBA" id="ARBA00023136"/>
    </source>
</evidence>
<sequence length="83" mass="9097">MYNALLASVLTTFLQTKFQRYVSPTRVGIIFSLEPVFSSIIAFLLLGEKSGPVRIVGCTIVFLGLILAESIGKDQNLSMENTN</sequence>
<accession>M3G3C5</accession>
<evidence type="ECO:0000256" key="1">
    <source>
        <dbReference type="ARBA" id="ARBA00004651"/>
    </source>
</evidence>
<organism evidence="8 9">
    <name type="scientific">Leptospira interrogans serovar Copenhageni str. LT2050</name>
    <dbReference type="NCBI Taxonomy" id="1001598"/>
    <lineage>
        <taxon>Bacteria</taxon>
        <taxon>Pseudomonadati</taxon>
        <taxon>Spirochaetota</taxon>
        <taxon>Spirochaetia</taxon>
        <taxon>Leptospirales</taxon>
        <taxon>Leptospiraceae</taxon>
        <taxon>Leptospira</taxon>
    </lineage>
</organism>
<dbReference type="InterPro" id="IPR037185">
    <property type="entry name" value="EmrE-like"/>
</dbReference>